<organism evidence="1 2">
    <name type="scientific">Extremus antarcticus</name>
    <dbReference type="NCBI Taxonomy" id="702011"/>
    <lineage>
        <taxon>Eukaryota</taxon>
        <taxon>Fungi</taxon>
        <taxon>Dikarya</taxon>
        <taxon>Ascomycota</taxon>
        <taxon>Pezizomycotina</taxon>
        <taxon>Dothideomycetes</taxon>
        <taxon>Dothideomycetidae</taxon>
        <taxon>Mycosphaerellales</taxon>
        <taxon>Extremaceae</taxon>
        <taxon>Extremus</taxon>
    </lineage>
</organism>
<comment type="caution">
    <text evidence="1">The sequence shown here is derived from an EMBL/GenBank/DDBJ whole genome shotgun (WGS) entry which is preliminary data.</text>
</comment>
<accession>A0AAJ0D4E9</accession>
<gene>
    <name evidence="1" type="ORF">LTR09_012869</name>
</gene>
<evidence type="ECO:0000313" key="2">
    <source>
        <dbReference type="Proteomes" id="UP001271007"/>
    </source>
</evidence>
<dbReference type="EMBL" id="JAWDJX010000200">
    <property type="protein sequence ID" value="KAK3045556.1"/>
    <property type="molecule type" value="Genomic_DNA"/>
</dbReference>
<keyword evidence="2" id="KW-1185">Reference proteome</keyword>
<protein>
    <submittedName>
        <fullName evidence="1">Uncharacterized protein</fullName>
    </submittedName>
</protein>
<dbReference type="Proteomes" id="UP001271007">
    <property type="component" value="Unassembled WGS sequence"/>
</dbReference>
<dbReference type="AlphaFoldDB" id="A0AAJ0D4E9"/>
<proteinExistence type="predicted"/>
<name>A0AAJ0D4E9_9PEZI</name>
<evidence type="ECO:0000313" key="1">
    <source>
        <dbReference type="EMBL" id="KAK3045556.1"/>
    </source>
</evidence>
<reference evidence="1" key="1">
    <citation type="submission" date="2023-04" db="EMBL/GenBank/DDBJ databases">
        <title>Black Yeasts Isolated from many extreme environments.</title>
        <authorList>
            <person name="Coleine C."/>
            <person name="Stajich J.E."/>
            <person name="Selbmann L."/>
        </authorList>
    </citation>
    <scope>NUCLEOTIDE SEQUENCE</scope>
    <source>
        <strain evidence="1">CCFEE 5312</strain>
    </source>
</reference>
<sequence>MEWNLGRRRLRARSAGTIKLKGSGKIAPQSGTTIEPLAQAWQRTDDLGHSWTQIVRALPSQVPLQVLVYELVIGSNGITSTQRRYLQIVAEEIVLEMVEWRILKRTSTFGSMASPGPLPSSPYFSSFQPPRITPSQSRRMRMGYVGRMDEPGESGNINGRPLW</sequence>